<dbReference type="NCBIfam" id="TIGR00505">
    <property type="entry name" value="ribA"/>
    <property type="match status" value="1"/>
</dbReference>
<proteinExistence type="inferred from homology"/>
<dbReference type="GO" id="GO:0009231">
    <property type="term" value="P:riboflavin biosynthetic process"/>
    <property type="evidence" value="ECO:0007669"/>
    <property type="project" value="UniProtKB-UniRule"/>
</dbReference>
<gene>
    <name evidence="10" type="primary">ribA</name>
</gene>
<feature type="domain" description="GTP cyclohydrolase II" evidence="11">
    <location>
        <begin position="18"/>
        <end position="179"/>
    </location>
</feature>
<feature type="binding site" evidence="10">
    <location>
        <position position="63"/>
    </location>
    <ligand>
        <name>Zn(2+)</name>
        <dbReference type="ChEBI" id="CHEBI:29105"/>
        <note>catalytic</note>
    </ligand>
</feature>
<name>A0A0H4T5V5_9EURY</name>
<comment type="similarity">
    <text evidence="10">Belongs to the GTP cyclohydrolase II family.</text>
</comment>
<keyword evidence="8 10" id="KW-0342">GTP-binding</keyword>
<accession>A0A0H4T5V5</accession>
<protein>
    <recommendedName>
        <fullName evidence="10">GTP cyclohydrolase-2</fullName>
        <ecNumber evidence="10">3.5.4.25</ecNumber>
    </recommendedName>
    <alternativeName>
        <fullName evidence="10">GTP cyclohydrolase II</fullName>
    </alternativeName>
</protein>
<feature type="binding site" evidence="10">
    <location>
        <position position="74"/>
    </location>
    <ligand>
        <name>Zn(2+)</name>
        <dbReference type="ChEBI" id="CHEBI:29105"/>
        <note>catalytic</note>
    </ligand>
</feature>
<feature type="binding site" evidence="10">
    <location>
        <position position="79"/>
    </location>
    <ligand>
        <name>GTP</name>
        <dbReference type="ChEBI" id="CHEBI:37565"/>
    </ligand>
</feature>
<dbReference type="HAMAP" id="MF_00179">
    <property type="entry name" value="RibA"/>
    <property type="match status" value="1"/>
</dbReference>
<dbReference type="Pfam" id="PF00925">
    <property type="entry name" value="GTP_cyclohydro2"/>
    <property type="match status" value="1"/>
</dbReference>
<evidence type="ECO:0000256" key="3">
    <source>
        <dbReference type="ARBA" id="ARBA00022619"/>
    </source>
</evidence>
<keyword evidence="3 10" id="KW-0686">Riboflavin biosynthesis</keyword>
<evidence type="ECO:0000256" key="4">
    <source>
        <dbReference type="ARBA" id="ARBA00022723"/>
    </source>
</evidence>
<feature type="binding site" evidence="10">
    <location>
        <position position="123"/>
    </location>
    <ligand>
        <name>GTP</name>
        <dbReference type="ChEBI" id="CHEBI:37565"/>
    </ligand>
</feature>
<evidence type="ECO:0000256" key="7">
    <source>
        <dbReference type="ARBA" id="ARBA00022833"/>
    </source>
</evidence>
<dbReference type="CDD" id="cd00641">
    <property type="entry name" value="GTP_cyclohydro2"/>
    <property type="match status" value="1"/>
</dbReference>
<feature type="active site" description="Nucleophile" evidence="10">
    <location>
        <position position="137"/>
    </location>
</feature>
<feature type="binding site" evidence="10">
    <location>
        <position position="158"/>
    </location>
    <ligand>
        <name>GTP</name>
        <dbReference type="ChEBI" id="CHEBI:37565"/>
    </ligand>
</feature>
<evidence type="ECO:0000256" key="5">
    <source>
        <dbReference type="ARBA" id="ARBA00022741"/>
    </source>
</evidence>
<dbReference type="GO" id="GO:0003935">
    <property type="term" value="F:GTP cyclohydrolase II activity"/>
    <property type="evidence" value="ECO:0007669"/>
    <property type="project" value="UniProtKB-UniRule"/>
</dbReference>
<evidence type="ECO:0000313" key="12">
    <source>
        <dbReference type="EMBL" id="AKQ03123.1"/>
    </source>
</evidence>
<dbReference type="FunFam" id="3.40.50.10990:FF:000001">
    <property type="entry name" value="Riboflavin biosynthesis protein RibBA"/>
    <property type="match status" value="1"/>
</dbReference>
<dbReference type="UniPathway" id="UPA00275">
    <property type="reaction ID" value="UER00400"/>
</dbReference>
<dbReference type="GO" id="GO:0005829">
    <property type="term" value="C:cytosol"/>
    <property type="evidence" value="ECO:0007669"/>
    <property type="project" value="TreeGrafter"/>
</dbReference>
<comment type="similarity">
    <text evidence="2">In the N-terminal section; belongs to the DHBP synthase family.</text>
</comment>
<dbReference type="EC" id="3.5.4.25" evidence="10"/>
<comment type="function">
    <text evidence="10">Catalyzes the conversion of GTP to 2,5-diamino-6-ribosylamino-4(3H)-pyrimidinone 5'-phosphate (DARP), formate and pyrophosphate.</text>
</comment>
<reference evidence="12" key="1">
    <citation type="journal article" date="2015" name="ISME J.">
        <title>Aquifer environment selects for microbial species cohorts in sediment and groundwater.</title>
        <authorList>
            <person name="Hug L.A."/>
            <person name="Thomas B.C."/>
            <person name="Brown C.T."/>
            <person name="Frischkorn K.R."/>
            <person name="Williams K.H."/>
            <person name="Tringe S.G."/>
            <person name="Banfield J.F."/>
        </authorList>
    </citation>
    <scope>NUCLEOTIDE SEQUENCE</scope>
</reference>
<feature type="binding site" evidence="10">
    <location>
        <position position="76"/>
    </location>
    <ligand>
        <name>Zn(2+)</name>
        <dbReference type="ChEBI" id="CHEBI:29105"/>
        <note>catalytic</note>
    </ligand>
</feature>
<organism evidence="12">
    <name type="scientific">uncultured euryarchaeote Rifle_16ft_4_minimus_37884</name>
    <dbReference type="NCBI Taxonomy" id="1665196"/>
    <lineage>
        <taxon>Archaea</taxon>
        <taxon>Methanobacteriati</taxon>
        <taxon>Methanobacteriota</taxon>
        <taxon>environmental samples</taxon>
    </lineage>
</organism>
<dbReference type="Gene3D" id="3.40.50.10990">
    <property type="entry name" value="GTP cyclohydrolase II"/>
    <property type="match status" value="1"/>
</dbReference>
<feature type="binding site" evidence="10">
    <location>
        <begin position="101"/>
        <end position="103"/>
    </location>
    <ligand>
        <name>GTP</name>
        <dbReference type="ChEBI" id="CHEBI:37565"/>
    </ligand>
</feature>
<dbReference type="GO" id="GO:0016829">
    <property type="term" value="F:lyase activity"/>
    <property type="evidence" value="ECO:0007669"/>
    <property type="project" value="UniProtKB-KW"/>
</dbReference>
<dbReference type="PANTHER" id="PTHR21327:SF18">
    <property type="entry name" value="3,4-DIHYDROXY-2-BUTANONE 4-PHOSPHATE SYNTHASE"/>
    <property type="match status" value="1"/>
</dbReference>
<sequence>MPGNAGELCENILLTVPAHLPTRYGPFRIHAFPCPFTGEEHVALVKGRIAGREDVLVRLHSECVTGDVFGSERCDCGEQLDAALKKIGRSPRGVLLYLAQEGRGIGITNKVAAYHLQDHGLDTVDANRVLGFPADLRSYKCAACMLRVLGVKSVRLMTNNPAKIEELQSYGVRISRRIPLQVVATSRNVRYLRTKKERLRHILESAEVTESRARR</sequence>
<dbReference type="EMBL" id="KT007008">
    <property type="protein sequence ID" value="AKQ03123.1"/>
    <property type="molecule type" value="Genomic_DNA"/>
</dbReference>
<keyword evidence="5 10" id="KW-0547">Nucleotide-binding</keyword>
<keyword evidence="6 10" id="KW-0378">Hydrolase</keyword>
<dbReference type="NCBIfam" id="NF001591">
    <property type="entry name" value="PRK00393.1"/>
    <property type="match status" value="1"/>
</dbReference>
<dbReference type="PANTHER" id="PTHR21327">
    <property type="entry name" value="GTP CYCLOHYDROLASE II-RELATED"/>
    <property type="match status" value="1"/>
</dbReference>
<feature type="binding site" evidence="10">
    <location>
        <position position="163"/>
    </location>
    <ligand>
        <name>GTP</name>
        <dbReference type="ChEBI" id="CHEBI:37565"/>
    </ligand>
</feature>
<evidence type="ECO:0000256" key="8">
    <source>
        <dbReference type="ARBA" id="ARBA00023134"/>
    </source>
</evidence>
<comment type="cofactor">
    <cofactor evidence="10">
        <name>Zn(2+)</name>
        <dbReference type="ChEBI" id="CHEBI:29105"/>
    </cofactor>
    <text evidence="10">Binds 1 zinc ion per subunit.</text>
</comment>
<keyword evidence="7 10" id="KW-0862">Zinc</keyword>
<dbReference type="InterPro" id="IPR032677">
    <property type="entry name" value="GTP_cyclohydro_II"/>
</dbReference>
<evidence type="ECO:0000256" key="1">
    <source>
        <dbReference type="ARBA" id="ARBA00004853"/>
    </source>
</evidence>
<comment type="pathway">
    <text evidence="1 10">Cofactor biosynthesis; riboflavin biosynthesis; 5-amino-6-(D-ribitylamino)uracil from GTP: step 1/4.</text>
</comment>
<comment type="catalytic activity">
    <reaction evidence="9 10">
        <text>GTP + 4 H2O = 2,5-diamino-6-hydroxy-4-(5-phosphoribosylamino)-pyrimidine + formate + 2 phosphate + 3 H(+)</text>
        <dbReference type="Rhea" id="RHEA:23704"/>
        <dbReference type="ChEBI" id="CHEBI:15377"/>
        <dbReference type="ChEBI" id="CHEBI:15378"/>
        <dbReference type="ChEBI" id="CHEBI:15740"/>
        <dbReference type="ChEBI" id="CHEBI:37565"/>
        <dbReference type="ChEBI" id="CHEBI:43474"/>
        <dbReference type="ChEBI" id="CHEBI:58614"/>
        <dbReference type="EC" id="3.5.4.25"/>
    </reaction>
</comment>
<evidence type="ECO:0000256" key="9">
    <source>
        <dbReference type="ARBA" id="ARBA00049295"/>
    </source>
</evidence>
<keyword evidence="4 10" id="KW-0479">Metal-binding</keyword>
<dbReference type="InterPro" id="IPR000926">
    <property type="entry name" value="RibA"/>
</dbReference>
<dbReference type="AlphaFoldDB" id="A0A0H4T5V5"/>
<feature type="active site" description="Proton acceptor" evidence="10">
    <location>
        <position position="135"/>
    </location>
</feature>
<evidence type="ECO:0000256" key="10">
    <source>
        <dbReference type="HAMAP-Rule" id="MF_00179"/>
    </source>
</evidence>
<dbReference type="GO" id="GO:0008270">
    <property type="term" value="F:zinc ion binding"/>
    <property type="evidence" value="ECO:0007669"/>
    <property type="project" value="UniProtKB-UniRule"/>
</dbReference>
<dbReference type="SUPFAM" id="SSF142695">
    <property type="entry name" value="RibA-like"/>
    <property type="match status" value="1"/>
</dbReference>
<keyword evidence="12" id="KW-0456">Lyase</keyword>
<dbReference type="GO" id="GO:0005525">
    <property type="term" value="F:GTP binding"/>
    <property type="evidence" value="ECO:0007669"/>
    <property type="project" value="UniProtKB-KW"/>
</dbReference>
<dbReference type="InterPro" id="IPR036144">
    <property type="entry name" value="RibA-like_sf"/>
</dbReference>
<evidence type="ECO:0000259" key="11">
    <source>
        <dbReference type="Pfam" id="PF00925"/>
    </source>
</evidence>
<feature type="binding site" evidence="10">
    <location>
        <begin position="58"/>
        <end position="62"/>
    </location>
    <ligand>
        <name>GTP</name>
        <dbReference type="ChEBI" id="CHEBI:37565"/>
    </ligand>
</feature>
<evidence type="ECO:0000256" key="6">
    <source>
        <dbReference type="ARBA" id="ARBA00022801"/>
    </source>
</evidence>
<evidence type="ECO:0000256" key="2">
    <source>
        <dbReference type="ARBA" id="ARBA00005520"/>
    </source>
</evidence>